<evidence type="ECO:0000313" key="1">
    <source>
        <dbReference type="EMBL" id="KAF2627520.1"/>
    </source>
</evidence>
<protein>
    <submittedName>
        <fullName evidence="1">Uncharacterized protein</fullName>
    </submittedName>
</protein>
<organism evidence="1 2">
    <name type="scientific">Macroventuria anomochaeta</name>
    <dbReference type="NCBI Taxonomy" id="301207"/>
    <lineage>
        <taxon>Eukaryota</taxon>
        <taxon>Fungi</taxon>
        <taxon>Dikarya</taxon>
        <taxon>Ascomycota</taxon>
        <taxon>Pezizomycotina</taxon>
        <taxon>Dothideomycetes</taxon>
        <taxon>Pleosporomycetidae</taxon>
        <taxon>Pleosporales</taxon>
        <taxon>Pleosporineae</taxon>
        <taxon>Didymellaceae</taxon>
        <taxon>Macroventuria</taxon>
    </lineage>
</organism>
<evidence type="ECO:0000313" key="2">
    <source>
        <dbReference type="Proteomes" id="UP000799754"/>
    </source>
</evidence>
<dbReference type="Proteomes" id="UP000799754">
    <property type="component" value="Unassembled WGS sequence"/>
</dbReference>
<dbReference type="EMBL" id="MU006716">
    <property type="protein sequence ID" value="KAF2627520.1"/>
    <property type="molecule type" value="Genomic_DNA"/>
</dbReference>
<accession>A0ACB6S1I6</accession>
<sequence>MAILTLVLTKYVFAPVFRKYIERRFAKFDHLSNITLMILVLCAFNSIASYAGTSILFGAFLAGAFLTHIPSKHSKEPFVVMSREEGERRKDKSPTFVHTFEYYSQLAVFFILQHLNNRTMGQDLVPDNVILSAILPQSKPVSVTILTKTSDTCTFRVQFDTQPCKDWSMDLVVHMEVFDDVPVLEVVTAIGRAANHQSPGLVPETYKCDNAMTADGRDVEYTVTRFLTATVTLESVWPSKQRTKTFLWVTKTYFWIGTCSLSENTVH</sequence>
<gene>
    <name evidence="1" type="ORF">BU25DRAFT_458420</name>
</gene>
<keyword evidence="2" id="KW-1185">Reference proteome</keyword>
<proteinExistence type="predicted"/>
<reference evidence="1" key="1">
    <citation type="journal article" date="2020" name="Stud. Mycol.">
        <title>101 Dothideomycetes genomes: a test case for predicting lifestyles and emergence of pathogens.</title>
        <authorList>
            <person name="Haridas S."/>
            <person name="Albert R."/>
            <person name="Binder M."/>
            <person name="Bloem J."/>
            <person name="Labutti K."/>
            <person name="Salamov A."/>
            <person name="Andreopoulos B."/>
            <person name="Baker S."/>
            <person name="Barry K."/>
            <person name="Bills G."/>
            <person name="Bluhm B."/>
            <person name="Cannon C."/>
            <person name="Castanera R."/>
            <person name="Culley D."/>
            <person name="Daum C."/>
            <person name="Ezra D."/>
            <person name="Gonzalez J."/>
            <person name="Henrissat B."/>
            <person name="Kuo A."/>
            <person name="Liang C."/>
            <person name="Lipzen A."/>
            <person name="Lutzoni F."/>
            <person name="Magnuson J."/>
            <person name="Mondo S."/>
            <person name="Nolan M."/>
            <person name="Ohm R."/>
            <person name="Pangilinan J."/>
            <person name="Park H.-J."/>
            <person name="Ramirez L."/>
            <person name="Alfaro M."/>
            <person name="Sun H."/>
            <person name="Tritt A."/>
            <person name="Yoshinaga Y."/>
            <person name="Zwiers L.-H."/>
            <person name="Turgeon B."/>
            <person name="Goodwin S."/>
            <person name="Spatafora J."/>
            <person name="Crous P."/>
            <person name="Grigoriev I."/>
        </authorList>
    </citation>
    <scope>NUCLEOTIDE SEQUENCE</scope>
    <source>
        <strain evidence="1">CBS 525.71</strain>
    </source>
</reference>
<name>A0ACB6S1I6_9PLEO</name>
<comment type="caution">
    <text evidence="1">The sequence shown here is derived from an EMBL/GenBank/DDBJ whole genome shotgun (WGS) entry which is preliminary data.</text>
</comment>